<dbReference type="Gene3D" id="3.60.10.10">
    <property type="entry name" value="Endonuclease/exonuclease/phosphatase"/>
    <property type="match status" value="1"/>
</dbReference>
<feature type="non-terminal residue" evidence="1">
    <location>
        <position position="192"/>
    </location>
</feature>
<evidence type="ECO:0000313" key="1">
    <source>
        <dbReference type="EMBL" id="KAG5568398.1"/>
    </source>
</evidence>
<evidence type="ECO:0000313" key="2">
    <source>
        <dbReference type="Proteomes" id="UP000824120"/>
    </source>
</evidence>
<dbReference type="AlphaFoldDB" id="A0A9J5VZM9"/>
<evidence type="ECO:0008006" key="3">
    <source>
        <dbReference type="Google" id="ProtNLM"/>
    </source>
</evidence>
<protein>
    <recommendedName>
        <fullName evidence="3">Endonuclease/exonuclease/phosphatase domain-containing protein</fullName>
    </recommendedName>
</protein>
<comment type="caution">
    <text evidence="1">The sequence shown here is derived from an EMBL/GenBank/DDBJ whole genome shotgun (WGS) entry which is preliminary data.</text>
</comment>
<name>A0A9J5VZM9_SOLCO</name>
<dbReference type="Proteomes" id="UP000824120">
    <property type="component" value="Unassembled WGS sequence"/>
</dbReference>
<dbReference type="SUPFAM" id="SSF56219">
    <property type="entry name" value="DNase I-like"/>
    <property type="match status" value="1"/>
</dbReference>
<keyword evidence="2" id="KW-1185">Reference proteome</keyword>
<dbReference type="OrthoDB" id="1930966at2759"/>
<dbReference type="EMBL" id="JACXVP010000134">
    <property type="protein sequence ID" value="KAG5568398.1"/>
    <property type="molecule type" value="Genomic_DNA"/>
</dbReference>
<accession>A0A9J5VZM9</accession>
<organism evidence="1 2">
    <name type="scientific">Solanum commersonii</name>
    <name type="common">Commerson's wild potato</name>
    <name type="synonym">Commerson's nightshade</name>
    <dbReference type="NCBI Taxonomy" id="4109"/>
    <lineage>
        <taxon>Eukaryota</taxon>
        <taxon>Viridiplantae</taxon>
        <taxon>Streptophyta</taxon>
        <taxon>Embryophyta</taxon>
        <taxon>Tracheophyta</taxon>
        <taxon>Spermatophyta</taxon>
        <taxon>Magnoliopsida</taxon>
        <taxon>eudicotyledons</taxon>
        <taxon>Gunneridae</taxon>
        <taxon>Pentapetalae</taxon>
        <taxon>asterids</taxon>
        <taxon>lamiids</taxon>
        <taxon>Solanales</taxon>
        <taxon>Solanaceae</taxon>
        <taxon>Solanoideae</taxon>
        <taxon>Solaneae</taxon>
        <taxon>Solanum</taxon>
    </lineage>
</organism>
<dbReference type="PANTHER" id="PTHR33710">
    <property type="entry name" value="BNAC02G09200D PROTEIN"/>
    <property type="match status" value="1"/>
</dbReference>
<sequence>MKALIWNIRSVKSQHAFQRVQMLHNVHNFSFIGLLEPFQHSRHINKYRRISKMPQGISNYFDSAVIKDSEQQFTLLLKHHIHAQSFFVTLIYAKCREEERLMIWEDMYQLALGMDIPWLIEGDFNIILNSEEKIGGLPVLDSEHEDFENYISSCDLEEIHFKGSPFTWWNSRAGNASIFERLDRVLTNQRLQ</sequence>
<gene>
    <name evidence="1" type="ORF">H5410_064588</name>
</gene>
<proteinExistence type="predicted"/>
<dbReference type="InterPro" id="IPR036691">
    <property type="entry name" value="Endo/exonu/phosph_ase_sf"/>
</dbReference>
<reference evidence="1" key="1">
    <citation type="submission" date="2020-09" db="EMBL/GenBank/DDBJ databases">
        <title>De no assembly of potato wild relative species, Solanum commersonii.</title>
        <authorList>
            <person name="Cho K."/>
        </authorList>
    </citation>
    <scope>NUCLEOTIDE SEQUENCE</scope>
    <source>
        <strain evidence="1">LZ3.2</strain>
        <tissue evidence="1">Leaf</tissue>
    </source>
</reference>
<dbReference type="PANTHER" id="PTHR33710:SF79">
    <property type="entry name" value="OS06G0205337 PROTEIN"/>
    <property type="match status" value="1"/>
</dbReference>